<evidence type="ECO:0000256" key="1">
    <source>
        <dbReference type="SAM" id="MobiDB-lite"/>
    </source>
</evidence>
<feature type="compositionally biased region" description="Basic and acidic residues" evidence="1">
    <location>
        <begin position="63"/>
        <end position="72"/>
    </location>
</feature>
<proteinExistence type="predicted"/>
<feature type="region of interest" description="Disordered" evidence="1">
    <location>
        <begin position="63"/>
        <end position="103"/>
    </location>
</feature>
<reference evidence="2" key="1">
    <citation type="submission" date="2021-01" db="EMBL/GenBank/DDBJ databases">
        <authorList>
            <person name="Corre E."/>
            <person name="Pelletier E."/>
            <person name="Niang G."/>
            <person name="Scheremetjew M."/>
            <person name="Finn R."/>
            <person name="Kale V."/>
            <person name="Holt S."/>
            <person name="Cochrane G."/>
            <person name="Meng A."/>
            <person name="Brown T."/>
            <person name="Cohen L."/>
        </authorList>
    </citation>
    <scope>NUCLEOTIDE SEQUENCE</scope>
    <source>
        <strain evidence="2">CCAP1064/1</strain>
    </source>
</reference>
<organism evidence="2">
    <name type="scientific">Proboscia inermis</name>
    <dbReference type="NCBI Taxonomy" id="420281"/>
    <lineage>
        <taxon>Eukaryota</taxon>
        <taxon>Sar</taxon>
        <taxon>Stramenopiles</taxon>
        <taxon>Ochrophyta</taxon>
        <taxon>Bacillariophyta</taxon>
        <taxon>Coscinodiscophyceae</taxon>
        <taxon>Rhizosoleniophycidae</taxon>
        <taxon>Rhizosoleniales</taxon>
        <taxon>Rhizosoleniaceae</taxon>
        <taxon>Proboscia</taxon>
    </lineage>
</organism>
<feature type="compositionally biased region" description="Basic and acidic residues" evidence="1">
    <location>
        <begin position="167"/>
        <end position="177"/>
    </location>
</feature>
<feature type="compositionally biased region" description="Low complexity" evidence="1">
    <location>
        <begin position="24"/>
        <end position="34"/>
    </location>
</feature>
<name>A0A7S0GGG6_9STRA</name>
<evidence type="ECO:0000313" key="2">
    <source>
        <dbReference type="EMBL" id="CAD8418873.1"/>
    </source>
</evidence>
<accession>A0A7S0GGG6</accession>
<dbReference type="EMBL" id="HBEL01032116">
    <property type="protein sequence ID" value="CAD8418873.1"/>
    <property type="molecule type" value="Transcribed_RNA"/>
</dbReference>
<protein>
    <submittedName>
        <fullName evidence="2">Uncharacterized protein</fullName>
    </submittedName>
</protein>
<feature type="compositionally biased region" description="Polar residues" evidence="1">
    <location>
        <begin position="1"/>
        <end position="14"/>
    </location>
</feature>
<feature type="region of interest" description="Disordered" evidence="1">
    <location>
        <begin position="1"/>
        <end position="38"/>
    </location>
</feature>
<sequence>MMPTNEQSSSPASTENDENDDETASSTPAAPFSSLRDDMLTNLSTYGVKVRKSPISELDKLLRARDAQEKAEQLQLAEEQEKEERDTNALWKVDAEPENDFDFLQDGSDEDGSSNELTQAMLYCVGEVWVQQIENPEKRKKLGSFSAMKMMIDPADMQISVPKIEIRRKEKKERSSIDDEDFDIFN</sequence>
<gene>
    <name evidence="2" type="ORF">PINE0816_LOCUS15008</name>
</gene>
<feature type="region of interest" description="Disordered" evidence="1">
    <location>
        <begin position="167"/>
        <end position="186"/>
    </location>
</feature>
<dbReference type="AlphaFoldDB" id="A0A7S0GGG6"/>